<evidence type="ECO:0000313" key="6">
    <source>
        <dbReference type="EMBL" id="NBZ88611.1"/>
    </source>
</evidence>
<dbReference type="RefSeq" id="WP_168775428.1">
    <property type="nucleotide sequence ID" value="NZ_JAABNR010000012.1"/>
</dbReference>
<evidence type="ECO:0000256" key="2">
    <source>
        <dbReference type="ARBA" id="ARBA00023015"/>
    </source>
</evidence>
<gene>
    <name evidence="6" type="ORF">GV832_13535</name>
</gene>
<dbReference type="EMBL" id="JAABNR010000012">
    <property type="protein sequence ID" value="NBZ88611.1"/>
    <property type="molecule type" value="Genomic_DNA"/>
</dbReference>
<dbReference type="GO" id="GO:0005829">
    <property type="term" value="C:cytosol"/>
    <property type="evidence" value="ECO:0007669"/>
    <property type="project" value="TreeGrafter"/>
</dbReference>
<dbReference type="InterPro" id="IPR036388">
    <property type="entry name" value="WH-like_DNA-bd_sf"/>
</dbReference>
<dbReference type="InterPro" id="IPR000847">
    <property type="entry name" value="LysR_HTH_N"/>
</dbReference>
<organism evidence="6 7">
    <name type="scientific">Stagnihabitans tardus</name>
    <dbReference type="NCBI Taxonomy" id="2699202"/>
    <lineage>
        <taxon>Bacteria</taxon>
        <taxon>Pseudomonadati</taxon>
        <taxon>Pseudomonadota</taxon>
        <taxon>Alphaproteobacteria</taxon>
        <taxon>Rhodobacterales</taxon>
        <taxon>Paracoccaceae</taxon>
        <taxon>Stagnihabitans</taxon>
    </lineage>
</organism>
<dbReference type="PROSITE" id="PS50931">
    <property type="entry name" value="HTH_LYSR"/>
    <property type="match status" value="1"/>
</dbReference>
<keyword evidence="2" id="KW-0805">Transcription regulation</keyword>
<accession>A0AAE5BV68</accession>
<dbReference type="PANTHER" id="PTHR30419:SF8">
    <property type="entry name" value="NITROGEN ASSIMILATION TRANSCRIPTIONAL ACTIVATOR-RELATED"/>
    <property type="match status" value="1"/>
</dbReference>
<reference evidence="6" key="1">
    <citation type="submission" date="2020-01" db="EMBL/GenBank/DDBJ databases">
        <authorList>
            <person name="Chen W.-M."/>
        </authorList>
    </citation>
    <scope>NUCLEOTIDE SEQUENCE</scope>
    <source>
        <strain evidence="6">CYK-10</strain>
    </source>
</reference>
<evidence type="ECO:0000256" key="1">
    <source>
        <dbReference type="ARBA" id="ARBA00009437"/>
    </source>
</evidence>
<proteinExistence type="inferred from homology"/>
<keyword evidence="4" id="KW-0804">Transcription</keyword>
<protein>
    <submittedName>
        <fullName evidence="6">LysR family transcriptional regulator</fullName>
    </submittedName>
</protein>
<dbReference type="Pfam" id="PF00126">
    <property type="entry name" value="HTH_1"/>
    <property type="match status" value="1"/>
</dbReference>
<comment type="similarity">
    <text evidence="1">Belongs to the LysR transcriptional regulatory family.</text>
</comment>
<evidence type="ECO:0000259" key="5">
    <source>
        <dbReference type="PROSITE" id="PS50931"/>
    </source>
</evidence>
<dbReference type="GO" id="GO:0003700">
    <property type="term" value="F:DNA-binding transcription factor activity"/>
    <property type="evidence" value="ECO:0007669"/>
    <property type="project" value="InterPro"/>
</dbReference>
<comment type="caution">
    <text evidence="6">The sequence shown here is derived from an EMBL/GenBank/DDBJ whole genome shotgun (WGS) entry which is preliminary data.</text>
</comment>
<dbReference type="SUPFAM" id="SSF46785">
    <property type="entry name" value="Winged helix' DNA-binding domain"/>
    <property type="match status" value="1"/>
</dbReference>
<dbReference type="SUPFAM" id="SSF53850">
    <property type="entry name" value="Periplasmic binding protein-like II"/>
    <property type="match status" value="1"/>
</dbReference>
<keyword evidence="7" id="KW-1185">Reference proteome</keyword>
<keyword evidence="3" id="KW-0238">DNA-binding</keyword>
<dbReference type="PANTHER" id="PTHR30419">
    <property type="entry name" value="HTH-TYPE TRANSCRIPTIONAL REGULATOR YBHD"/>
    <property type="match status" value="1"/>
</dbReference>
<dbReference type="InterPro" id="IPR005119">
    <property type="entry name" value="LysR_subst-bd"/>
</dbReference>
<dbReference type="GO" id="GO:0003677">
    <property type="term" value="F:DNA binding"/>
    <property type="evidence" value="ECO:0007669"/>
    <property type="project" value="UniProtKB-KW"/>
</dbReference>
<name>A0AAE5BV68_9RHOB</name>
<dbReference type="Proteomes" id="UP001193501">
    <property type="component" value="Unassembled WGS sequence"/>
</dbReference>
<dbReference type="Gene3D" id="3.40.190.290">
    <property type="match status" value="1"/>
</dbReference>
<dbReference type="AlphaFoldDB" id="A0AAE5BV68"/>
<dbReference type="Gene3D" id="1.10.10.10">
    <property type="entry name" value="Winged helix-like DNA-binding domain superfamily/Winged helix DNA-binding domain"/>
    <property type="match status" value="1"/>
</dbReference>
<dbReference type="InterPro" id="IPR050950">
    <property type="entry name" value="HTH-type_LysR_regulators"/>
</dbReference>
<feature type="domain" description="HTH lysR-type" evidence="5">
    <location>
        <begin position="15"/>
        <end position="72"/>
    </location>
</feature>
<dbReference type="Pfam" id="PF03466">
    <property type="entry name" value="LysR_substrate"/>
    <property type="match status" value="1"/>
</dbReference>
<evidence type="ECO:0000313" key="7">
    <source>
        <dbReference type="Proteomes" id="UP001193501"/>
    </source>
</evidence>
<evidence type="ECO:0000256" key="3">
    <source>
        <dbReference type="ARBA" id="ARBA00023125"/>
    </source>
</evidence>
<dbReference type="InterPro" id="IPR036390">
    <property type="entry name" value="WH_DNA-bd_sf"/>
</dbReference>
<evidence type="ECO:0000256" key="4">
    <source>
        <dbReference type="ARBA" id="ARBA00023163"/>
    </source>
</evidence>
<sequence>MIATGRPDALLRKGLKLNHLRLLAALAETGQLTQAAGIVGISQPAASRLVAEIEAIIDAPVHQRTGRGLGLTAEGRALAQRAQRIRLELDDAARDLAEIAMGGVGQVRIGAVTGPAMDRVLPALQAERLNHPNVSVEVVVQPSDQLCEQLLAGRLDFAVGRLPEGLRAEPLTFRPIEAEPIALIARRGHPLFSRQSLRPIEALAHDWVMPGPDSLLTRAVLTRLQALGLPRPMQRLYTSSFLLTLAMIQQSDAVAAIALASALQVAQGDSAVVGILPLDLGIEVEPFGLITRERVSLTPASQRLADIILEG</sequence>